<evidence type="ECO:0000313" key="3">
    <source>
        <dbReference type="EMBL" id="PXF43125.1"/>
    </source>
</evidence>
<sequence length="440" mass="48722">MALFIAPFIQLVSIFVLTICVNCSVTPPPYAANLSVNIAPWAQGRLFAISDKAPFATHMQHEPHYRTALNLLTDFFTRVERDVTDSRRQSKSSNSVRTRPCNTDPQRWRRATEFASRHRGWPVNSPHSSEVCVTDYYGPPLGYTLSLPHMRHLLSQGFEALERNAYRIMLDAVGNWTHATSGRLTTFEWTSQACELTNYGAVRLHGKWWPSVGITNKPPYQHLPDGQRIVIAEAHRLENATVVPALMTLPINPGTGTVHNVTDRATTIITIWGGASDPSSAYLPGTAERNVALLAARQKGEHFAQQMEDVLLPSNIAILAFPLALNLVPVALITDCDQWSAVLYILFSDVLTALPMLIKGIELVTIGKARFVQVVTRMGDTLDQATISAEMTVAVCRMRQDAGTIGVVFICIACAAMVFRCCARSFWHACWFGGTRNDAE</sequence>
<keyword evidence="2" id="KW-0732">Signal</keyword>
<feature type="transmembrane region" description="Helical" evidence="1">
    <location>
        <begin position="402"/>
        <end position="419"/>
    </location>
</feature>
<evidence type="ECO:0000256" key="1">
    <source>
        <dbReference type="SAM" id="Phobius"/>
    </source>
</evidence>
<evidence type="ECO:0000313" key="4">
    <source>
        <dbReference type="Proteomes" id="UP000247409"/>
    </source>
</evidence>
<keyword evidence="1" id="KW-0812">Transmembrane</keyword>
<gene>
    <name evidence="3" type="ORF">BWQ96_07159</name>
</gene>
<evidence type="ECO:0000256" key="2">
    <source>
        <dbReference type="SAM" id="SignalP"/>
    </source>
</evidence>
<organism evidence="3 4">
    <name type="scientific">Gracilariopsis chorda</name>
    <dbReference type="NCBI Taxonomy" id="448386"/>
    <lineage>
        <taxon>Eukaryota</taxon>
        <taxon>Rhodophyta</taxon>
        <taxon>Florideophyceae</taxon>
        <taxon>Rhodymeniophycidae</taxon>
        <taxon>Gracilariales</taxon>
        <taxon>Gracilariaceae</taxon>
        <taxon>Gracilariopsis</taxon>
    </lineage>
</organism>
<reference evidence="3 4" key="1">
    <citation type="journal article" date="2018" name="Mol. Biol. Evol.">
        <title>Analysis of the draft genome of the red seaweed Gracilariopsis chorda provides insights into genome size evolution in Rhodophyta.</title>
        <authorList>
            <person name="Lee J."/>
            <person name="Yang E.C."/>
            <person name="Graf L."/>
            <person name="Yang J.H."/>
            <person name="Qiu H."/>
            <person name="Zel Zion U."/>
            <person name="Chan C.X."/>
            <person name="Stephens T.G."/>
            <person name="Weber A.P.M."/>
            <person name="Boo G.H."/>
            <person name="Boo S.M."/>
            <person name="Kim K.M."/>
            <person name="Shin Y."/>
            <person name="Jung M."/>
            <person name="Lee S.J."/>
            <person name="Yim H.S."/>
            <person name="Lee J.H."/>
            <person name="Bhattacharya D."/>
            <person name="Yoon H.S."/>
        </authorList>
    </citation>
    <scope>NUCLEOTIDE SEQUENCE [LARGE SCALE GENOMIC DNA]</scope>
    <source>
        <strain evidence="3 4">SKKU-2015</strain>
        <tissue evidence="3">Whole body</tissue>
    </source>
</reference>
<proteinExistence type="predicted"/>
<keyword evidence="1" id="KW-1133">Transmembrane helix</keyword>
<dbReference type="Proteomes" id="UP000247409">
    <property type="component" value="Unassembled WGS sequence"/>
</dbReference>
<keyword evidence="1" id="KW-0472">Membrane</keyword>
<protein>
    <submittedName>
        <fullName evidence="3">Uncharacterized protein</fullName>
    </submittedName>
</protein>
<feature type="signal peptide" evidence="2">
    <location>
        <begin position="1"/>
        <end position="23"/>
    </location>
</feature>
<feature type="transmembrane region" description="Helical" evidence="1">
    <location>
        <begin position="316"/>
        <end position="334"/>
    </location>
</feature>
<keyword evidence="4" id="KW-1185">Reference proteome</keyword>
<accession>A0A2V3IM17</accession>
<name>A0A2V3IM17_9FLOR</name>
<dbReference type="AlphaFoldDB" id="A0A2V3IM17"/>
<dbReference type="EMBL" id="NBIV01000137">
    <property type="protein sequence ID" value="PXF43125.1"/>
    <property type="molecule type" value="Genomic_DNA"/>
</dbReference>
<feature type="transmembrane region" description="Helical" evidence="1">
    <location>
        <begin position="341"/>
        <end position="358"/>
    </location>
</feature>
<dbReference type="OrthoDB" id="10430855at2759"/>
<feature type="chain" id="PRO_5016163197" evidence="2">
    <location>
        <begin position="24"/>
        <end position="440"/>
    </location>
</feature>
<comment type="caution">
    <text evidence="3">The sequence shown here is derived from an EMBL/GenBank/DDBJ whole genome shotgun (WGS) entry which is preliminary data.</text>
</comment>